<feature type="domain" description="CarD C-terminal" evidence="1">
    <location>
        <begin position="81"/>
        <end position="154"/>
    </location>
</feature>
<dbReference type="InterPro" id="IPR052531">
    <property type="entry name" value="CarD-like_regulator"/>
</dbReference>
<accession>A0AAP4A262</accession>
<gene>
    <name evidence="2" type="ORF">QDS18_12150</name>
</gene>
<name>A0AAP4A262_PAEPO</name>
<comment type="caution">
    <text evidence="2">The sequence shown here is derived from an EMBL/GenBank/DDBJ whole genome shotgun (WGS) entry which is preliminary data.</text>
</comment>
<dbReference type="Gene3D" id="1.20.58.1290">
    <property type="entry name" value="CarD-like, C-terminal domain"/>
    <property type="match status" value="1"/>
</dbReference>
<reference evidence="2" key="1">
    <citation type="submission" date="2023-04" db="EMBL/GenBank/DDBJ databases">
        <title>Uncovering the Secrets of Slow-Growing Bacteria in Tropical Savanna Soil through Cultivation and Genomic Analysis.</title>
        <authorList>
            <person name="Goncalves O.S."/>
            <person name="Santana M.F."/>
        </authorList>
    </citation>
    <scope>NUCLEOTIDE SEQUENCE</scope>
    <source>
        <strain evidence="2">ANTI</strain>
    </source>
</reference>
<organism evidence="2 3">
    <name type="scientific">Paenibacillus polymyxa</name>
    <name type="common">Bacillus polymyxa</name>
    <dbReference type="NCBI Taxonomy" id="1406"/>
    <lineage>
        <taxon>Bacteria</taxon>
        <taxon>Bacillati</taxon>
        <taxon>Bacillota</taxon>
        <taxon>Bacilli</taxon>
        <taxon>Bacillales</taxon>
        <taxon>Paenibacillaceae</taxon>
        <taxon>Paenibacillus</taxon>
    </lineage>
</organism>
<evidence type="ECO:0000313" key="2">
    <source>
        <dbReference type="EMBL" id="MDH2331620.1"/>
    </source>
</evidence>
<dbReference type="InterPro" id="IPR048792">
    <property type="entry name" value="CarD_C"/>
</dbReference>
<dbReference type="PANTHER" id="PTHR38447">
    <property type="entry name" value="TRANSCRIPTION FACTOR YDEB-RELATED"/>
    <property type="match status" value="1"/>
</dbReference>
<dbReference type="Proteomes" id="UP001229409">
    <property type="component" value="Unassembled WGS sequence"/>
</dbReference>
<dbReference type="AlphaFoldDB" id="A0AAP4A262"/>
<proteinExistence type="predicted"/>
<dbReference type="Gene3D" id="2.40.10.170">
    <property type="match status" value="1"/>
</dbReference>
<sequence length="164" mass="19167">MEQSKKLLFYPMYGVCILESVEKEDDLENLQSSYNLYFPKQGLRMFIPQHRALQKCIRPLSNVDYFLSSRAQFFGEYAQLPLNPSERRCFLQAKIESGLLHDHFGIIRDIICSKAYNLKMNSHDRSILSMAREMLVSELMYVLNLSADDAGRYLKEDIEKRQLG</sequence>
<dbReference type="GO" id="GO:0009303">
    <property type="term" value="P:rRNA transcription"/>
    <property type="evidence" value="ECO:0007669"/>
    <property type="project" value="TreeGrafter"/>
</dbReference>
<protein>
    <recommendedName>
        <fullName evidence="1">CarD C-terminal domain-containing protein</fullName>
    </recommendedName>
</protein>
<dbReference type="PANTHER" id="PTHR38447:SF1">
    <property type="entry name" value="RNA POLYMERASE-BINDING TRANSCRIPTION FACTOR CARD"/>
    <property type="match status" value="1"/>
</dbReference>
<dbReference type="InterPro" id="IPR042215">
    <property type="entry name" value="CarD-like_C"/>
</dbReference>
<evidence type="ECO:0000259" key="1">
    <source>
        <dbReference type="Pfam" id="PF21095"/>
    </source>
</evidence>
<evidence type="ECO:0000313" key="3">
    <source>
        <dbReference type="Proteomes" id="UP001229409"/>
    </source>
</evidence>
<dbReference type="Pfam" id="PF21095">
    <property type="entry name" value="CarD_C"/>
    <property type="match status" value="1"/>
</dbReference>
<dbReference type="EMBL" id="JARVWT010000004">
    <property type="protein sequence ID" value="MDH2331620.1"/>
    <property type="molecule type" value="Genomic_DNA"/>
</dbReference>
<dbReference type="RefSeq" id="WP_028541626.1">
    <property type="nucleotide sequence ID" value="NZ_CP017968.3"/>
</dbReference>